<keyword evidence="2" id="KW-1133">Transmembrane helix</keyword>
<comment type="caution">
    <text evidence="3">The sequence shown here is derived from an EMBL/GenBank/DDBJ whole genome shotgun (WGS) entry which is preliminary data.</text>
</comment>
<feature type="region of interest" description="Disordered" evidence="1">
    <location>
        <begin position="33"/>
        <end position="60"/>
    </location>
</feature>
<dbReference type="AlphaFoldDB" id="A0A161LTV7"/>
<evidence type="ECO:0000313" key="3">
    <source>
        <dbReference type="EMBL" id="GAT64490.1"/>
    </source>
</evidence>
<keyword evidence="4" id="KW-1185">Reference proteome</keyword>
<name>A0A161LTV7_9ACTN</name>
<reference evidence="3 4" key="1">
    <citation type="journal article" date="2016" name="Genome Announc.">
        <title>Draft Genome Sequence of Planomonospora sphaerica JCM9374, a Rare Actinomycete.</title>
        <authorList>
            <person name="Dohra H."/>
            <person name="Suzuki T."/>
            <person name="Inoue Y."/>
            <person name="Kodani S."/>
        </authorList>
    </citation>
    <scope>NUCLEOTIDE SEQUENCE [LARGE SCALE GENOMIC DNA]</scope>
    <source>
        <strain evidence="3 4">JCM 9374</strain>
    </source>
</reference>
<gene>
    <name evidence="3" type="ORF">PS9374_00120</name>
</gene>
<evidence type="ECO:0000313" key="4">
    <source>
        <dbReference type="Proteomes" id="UP000077701"/>
    </source>
</evidence>
<dbReference type="EMBL" id="BDCX01000001">
    <property type="protein sequence ID" value="GAT64490.1"/>
    <property type="molecule type" value="Genomic_DNA"/>
</dbReference>
<keyword evidence="2" id="KW-0472">Membrane</keyword>
<accession>A0A161LTV7</accession>
<dbReference type="RefSeq" id="WP_153054031.1">
    <property type="nucleotide sequence ID" value="NZ_BDCX01000001.1"/>
</dbReference>
<dbReference type="STRING" id="161355.PS9374_00120"/>
<protein>
    <submittedName>
        <fullName evidence="3">Uncharacterized protein</fullName>
    </submittedName>
</protein>
<dbReference type="Proteomes" id="UP000077701">
    <property type="component" value="Unassembled WGS sequence"/>
</dbReference>
<dbReference type="OrthoDB" id="3544170at2"/>
<evidence type="ECO:0000256" key="1">
    <source>
        <dbReference type="SAM" id="MobiDB-lite"/>
    </source>
</evidence>
<evidence type="ECO:0000256" key="2">
    <source>
        <dbReference type="SAM" id="Phobius"/>
    </source>
</evidence>
<sequence>MREPRWGTRRPTAVAAVVGLVFVVLFFAVAPSSWSTGRRSADAGTSLQIPHTGGTHQSTAPRVLAGGAEHLPTPGQLRSLPAVGEPAALLVLLPLTLLGAGPVTGSRRCARRVVTPRSPPLP</sequence>
<proteinExistence type="predicted"/>
<feature type="transmembrane region" description="Helical" evidence="2">
    <location>
        <begin position="87"/>
        <end position="105"/>
    </location>
</feature>
<organism evidence="3 4">
    <name type="scientific">Planomonospora sphaerica</name>
    <dbReference type="NCBI Taxonomy" id="161355"/>
    <lineage>
        <taxon>Bacteria</taxon>
        <taxon>Bacillati</taxon>
        <taxon>Actinomycetota</taxon>
        <taxon>Actinomycetes</taxon>
        <taxon>Streptosporangiales</taxon>
        <taxon>Streptosporangiaceae</taxon>
        <taxon>Planomonospora</taxon>
    </lineage>
</organism>
<feature type="transmembrane region" description="Helical" evidence="2">
    <location>
        <begin position="12"/>
        <end position="30"/>
    </location>
</feature>
<reference evidence="4" key="2">
    <citation type="submission" date="2016-04" db="EMBL/GenBank/DDBJ databases">
        <title>Planomonospora sphaerica JCM9374 whole genome shotgun sequence.</title>
        <authorList>
            <person name="Suzuki T."/>
            <person name="Dohra H."/>
            <person name="Kodani S."/>
        </authorList>
    </citation>
    <scope>NUCLEOTIDE SEQUENCE [LARGE SCALE GENOMIC DNA]</scope>
    <source>
        <strain evidence="4">JCM 9374</strain>
    </source>
</reference>
<keyword evidence="2" id="KW-0812">Transmembrane</keyword>